<accession>A0ACB9IZM7</accession>
<dbReference type="EMBL" id="CM042023">
    <property type="protein sequence ID" value="KAI3812795.1"/>
    <property type="molecule type" value="Genomic_DNA"/>
</dbReference>
<proteinExistence type="predicted"/>
<reference evidence="1 2" key="2">
    <citation type="journal article" date="2022" name="Mol. Ecol. Resour.">
        <title>The genomes of chicory, endive, great burdock and yacon provide insights into Asteraceae paleo-polyploidization history and plant inulin production.</title>
        <authorList>
            <person name="Fan W."/>
            <person name="Wang S."/>
            <person name="Wang H."/>
            <person name="Wang A."/>
            <person name="Jiang F."/>
            <person name="Liu H."/>
            <person name="Zhao H."/>
            <person name="Xu D."/>
            <person name="Zhang Y."/>
        </authorList>
    </citation>
    <scope>NUCLEOTIDE SEQUENCE [LARGE SCALE GENOMIC DNA]</scope>
    <source>
        <strain evidence="2">cv. Yunnan</strain>
        <tissue evidence="1">Leaves</tissue>
    </source>
</reference>
<evidence type="ECO:0000313" key="1">
    <source>
        <dbReference type="EMBL" id="KAI3812795.1"/>
    </source>
</evidence>
<gene>
    <name evidence="1" type="ORF">L1987_17507</name>
</gene>
<evidence type="ECO:0000313" key="2">
    <source>
        <dbReference type="Proteomes" id="UP001056120"/>
    </source>
</evidence>
<comment type="caution">
    <text evidence="1">The sequence shown here is derived from an EMBL/GenBank/DDBJ whole genome shotgun (WGS) entry which is preliminary data.</text>
</comment>
<sequence length="138" mass="15646">MFLFFAVSSPSLFSDPVPTDGASKPSLELGSNVIVFLSEKPKLDLDETFDGRMIDQMTSTNSVELLPIKRQKATLNPLIRLGWRLVKMFEKKSMVPQTKILCGKNVIYSLDLQRFDKPVPTRWVEFKHNGDIRVGIFG</sequence>
<protein>
    <submittedName>
        <fullName evidence="1">Uncharacterized protein</fullName>
    </submittedName>
</protein>
<organism evidence="1 2">
    <name type="scientific">Smallanthus sonchifolius</name>
    <dbReference type="NCBI Taxonomy" id="185202"/>
    <lineage>
        <taxon>Eukaryota</taxon>
        <taxon>Viridiplantae</taxon>
        <taxon>Streptophyta</taxon>
        <taxon>Embryophyta</taxon>
        <taxon>Tracheophyta</taxon>
        <taxon>Spermatophyta</taxon>
        <taxon>Magnoliopsida</taxon>
        <taxon>eudicotyledons</taxon>
        <taxon>Gunneridae</taxon>
        <taxon>Pentapetalae</taxon>
        <taxon>asterids</taxon>
        <taxon>campanulids</taxon>
        <taxon>Asterales</taxon>
        <taxon>Asteraceae</taxon>
        <taxon>Asteroideae</taxon>
        <taxon>Heliantheae alliance</taxon>
        <taxon>Millerieae</taxon>
        <taxon>Smallanthus</taxon>
    </lineage>
</organism>
<keyword evidence="2" id="KW-1185">Reference proteome</keyword>
<dbReference type="Proteomes" id="UP001056120">
    <property type="component" value="Linkage Group LG06"/>
</dbReference>
<name>A0ACB9IZM7_9ASTR</name>
<reference evidence="2" key="1">
    <citation type="journal article" date="2022" name="Mol. Ecol. Resour.">
        <title>The genomes of chicory, endive, great burdock and yacon provide insights into Asteraceae palaeo-polyploidization history and plant inulin production.</title>
        <authorList>
            <person name="Fan W."/>
            <person name="Wang S."/>
            <person name="Wang H."/>
            <person name="Wang A."/>
            <person name="Jiang F."/>
            <person name="Liu H."/>
            <person name="Zhao H."/>
            <person name="Xu D."/>
            <person name="Zhang Y."/>
        </authorList>
    </citation>
    <scope>NUCLEOTIDE SEQUENCE [LARGE SCALE GENOMIC DNA]</scope>
    <source>
        <strain evidence="2">cv. Yunnan</strain>
    </source>
</reference>